<name>A0A2R5G0H8_9STRA</name>
<dbReference type="InterPro" id="IPR044563">
    <property type="entry name" value="Sgt1-like"/>
</dbReference>
<dbReference type="Pfam" id="PF05002">
    <property type="entry name" value="SGS"/>
    <property type="match status" value="1"/>
</dbReference>
<comment type="similarity">
    <text evidence="1">Belongs to the SGT1 family.</text>
</comment>
<evidence type="ECO:0000259" key="4">
    <source>
        <dbReference type="PROSITE" id="PS51203"/>
    </source>
</evidence>
<evidence type="ECO:0000259" key="3">
    <source>
        <dbReference type="PROSITE" id="PS51048"/>
    </source>
</evidence>
<dbReference type="CDD" id="cd06466">
    <property type="entry name" value="p23_CS_SGT1_like"/>
    <property type="match status" value="1"/>
</dbReference>
<dbReference type="PROSITE" id="PS51203">
    <property type="entry name" value="CS"/>
    <property type="match status" value="1"/>
</dbReference>
<comment type="caution">
    <text evidence="5">The sequence shown here is derived from an EMBL/GenBank/DDBJ whole genome shotgun (WGS) entry which is preliminary data.</text>
</comment>
<dbReference type="SUPFAM" id="SSF48452">
    <property type="entry name" value="TPR-like"/>
    <property type="match status" value="1"/>
</dbReference>
<dbReference type="GO" id="GO:0051087">
    <property type="term" value="F:protein-folding chaperone binding"/>
    <property type="evidence" value="ECO:0007669"/>
    <property type="project" value="InterPro"/>
</dbReference>
<feature type="domain" description="SGS" evidence="3">
    <location>
        <begin position="270"/>
        <end position="360"/>
    </location>
</feature>
<dbReference type="SUPFAM" id="SSF49764">
    <property type="entry name" value="HSP20-like chaperones"/>
    <property type="match status" value="1"/>
</dbReference>
<evidence type="ECO:0000313" key="5">
    <source>
        <dbReference type="EMBL" id="GBG24536.1"/>
    </source>
</evidence>
<reference evidence="5 6" key="1">
    <citation type="submission" date="2017-12" db="EMBL/GenBank/DDBJ databases">
        <title>Sequencing, de novo assembly and annotation of complete genome of a new Thraustochytrid species, strain FCC1311.</title>
        <authorList>
            <person name="Sedici K."/>
            <person name="Godart F."/>
            <person name="Aiese Cigliano R."/>
            <person name="Sanseverino W."/>
            <person name="Barakat M."/>
            <person name="Ortet P."/>
            <person name="Marechal E."/>
            <person name="Cagnac O."/>
            <person name="Amato A."/>
        </authorList>
    </citation>
    <scope>NUCLEOTIDE SEQUENCE [LARGE SCALE GENOMIC DNA]</scope>
</reference>
<dbReference type="Proteomes" id="UP000241890">
    <property type="component" value="Unassembled WGS sequence"/>
</dbReference>
<dbReference type="AlphaFoldDB" id="A0A2R5G0H8"/>
<organism evidence="5 6">
    <name type="scientific">Hondaea fermentalgiana</name>
    <dbReference type="NCBI Taxonomy" id="2315210"/>
    <lineage>
        <taxon>Eukaryota</taxon>
        <taxon>Sar</taxon>
        <taxon>Stramenopiles</taxon>
        <taxon>Bigyra</taxon>
        <taxon>Labyrinthulomycetes</taxon>
        <taxon>Thraustochytrida</taxon>
        <taxon>Thraustochytriidae</taxon>
        <taxon>Hondaea</taxon>
    </lineage>
</organism>
<dbReference type="InterPro" id="IPR011990">
    <property type="entry name" value="TPR-like_helical_dom_sf"/>
</dbReference>
<feature type="region of interest" description="Disordered" evidence="2">
    <location>
        <begin position="340"/>
        <end position="375"/>
    </location>
</feature>
<protein>
    <submittedName>
        <fullName evidence="5">Protein SGT1-like</fullName>
    </submittedName>
</protein>
<dbReference type="OrthoDB" id="1898560at2759"/>
<accession>A0A2R5G0H8</accession>
<dbReference type="InterPro" id="IPR008978">
    <property type="entry name" value="HSP20-like_chaperone"/>
</dbReference>
<evidence type="ECO:0000256" key="1">
    <source>
        <dbReference type="ARBA" id="ARBA00008509"/>
    </source>
</evidence>
<dbReference type="PROSITE" id="PS51048">
    <property type="entry name" value="SGS"/>
    <property type="match status" value="1"/>
</dbReference>
<dbReference type="InterPro" id="IPR019734">
    <property type="entry name" value="TPR_rpt"/>
</dbReference>
<feature type="region of interest" description="Disordered" evidence="2">
    <location>
        <begin position="249"/>
        <end position="279"/>
    </location>
</feature>
<feature type="compositionally biased region" description="Low complexity" evidence="2">
    <location>
        <begin position="250"/>
        <end position="268"/>
    </location>
</feature>
<dbReference type="SMART" id="SM00028">
    <property type="entry name" value="TPR"/>
    <property type="match status" value="3"/>
</dbReference>
<dbReference type="Gene3D" id="2.60.40.790">
    <property type="match status" value="1"/>
</dbReference>
<gene>
    <name evidence="5" type="ORF">FCC1311_007552</name>
</gene>
<proteinExistence type="inferred from homology"/>
<dbReference type="InParanoid" id="A0A2R5G0H8"/>
<feature type="compositionally biased region" description="Basic and acidic residues" evidence="2">
    <location>
        <begin position="353"/>
        <end position="365"/>
    </location>
</feature>
<feature type="compositionally biased region" description="Acidic residues" evidence="2">
    <location>
        <begin position="366"/>
        <end position="375"/>
    </location>
</feature>
<dbReference type="PANTHER" id="PTHR45862">
    <property type="entry name" value="PROTEIN SGT1 HOMOLOG"/>
    <property type="match status" value="1"/>
</dbReference>
<feature type="domain" description="CS" evidence="4">
    <location>
        <begin position="157"/>
        <end position="248"/>
    </location>
</feature>
<sequence length="375" mass="40364">MAGRDAYVEGLELLAEEETEAALEKLSQAVEAEPTNADYLLKRSTAYSKLGNAKAAEEDAAKGAECAPDSANAHLRHGILKFERGAFLEAKKCFDLAKPLAPNEKTLSTLGTWLRKCEAELSDEEIQLDSAASKSGPDPVAAAASLPASAPNGAAAVPDFPIDWYQSNTHVTFEIGAKGVPQDEVKHTISSTSVNVEIPLESAGQTHTFTWQLFGEVIPEASKLSVGKSKIEVRLKKAEASRQWPTLEVGAGSSTAMAGSSAPASAPNAPKPTPYAGKKDWDAISKEIDEDEKPEGEEALNKLFRDIYKNASEDTRRAMVKSFQTSGGTVLSTNWNEVSKKDYESNRPAPKGMEWKNYEGNKLDVGDDDDDDDAK</sequence>
<dbReference type="Gene3D" id="1.25.40.10">
    <property type="entry name" value="Tetratricopeptide repeat domain"/>
    <property type="match status" value="1"/>
</dbReference>
<dbReference type="InterPro" id="IPR007699">
    <property type="entry name" value="SGS_dom"/>
</dbReference>
<dbReference type="InterPro" id="IPR007052">
    <property type="entry name" value="CS_dom"/>
</dbReference>
<dbReference type="Pfam" id="PF04969">
    <property type="entry name" value="CS"/>
    <property type="match status" value="1"/>
</dbReference>
<evidence type="ECO:0000313" key="6">
    <source>
        <dbReference type="Proteomes" id="UP000241890"/>
    </source>
</evidence>
<keyword evidence="6" id="KW-1185">Reference proteome</keyword>
<dbReference type="EMBL" id="BEYU01000006">
    <property type="protein sequence ID" value="GBG24536.1"/>
    <property type="molecule type" value="Genomic_DNA"/>
</dbReference>
<evidence type="ECO:0000256" key="2">
    <source>
        <dbReference type="SAM" id="MobiDB-lite"/>
    </source>
</evidence>